<keyword evidence="4" id="KW-0687">Ribonucleoprotein</keyword>
<sequence length="150" mass="16305">MSETSTVAIEIVERVDDALLEAVRRLLPQLSRSATFDEQTIAWVVAHEACTLFTASLDGEVVGALTLVTYPLPTGLRAHVDDVVVDDAARGRGVGEVLVRAALDRAVEVGARTVDLTSRPSREAAIRLYERCGFGRRDSTLFRWTPPEAG</sequence>
<dbReference type="RefSeq" id="WP_179792327.1">
    <property type="nucleotide sequence ID" value="NZ_BAABHP010000030.1"/>
</dbReference>
<name>A0A7Y9DRZ1_9PSEU</name>
<keyword evidence="2" id="KW-0012">Acyltransferase</keyword>
<reference evidence="4 5" key="1">
    <citation type="submission" date="2020-07" db="EMBL/GenBank/DDBJ databases">
        <title>Sequencing the genomes of 1000 actinobacteria strains.</title>
        <authorList>
            <person name="Klenk H.-P."/>
        </authorList>
    </citation>
    <scope>NUCLEOTIDE SEQUENCE [LARGE SCALE GENOMIC DNA]</scope>
    <source>
        <strain evidence="4 5">DSM 45772</strain>
    </source>
</reference>
<evidence type="ECO:0000256" key="1">
    <source>
        <dbReference type="ARBA" id="ARBA00022679"/>
    </source>
</evidence>
<dbReference type="EMBL" id="JACCBN010000001">
    <property type="protein sequence ID" value="NYD34368.1"/>
    <property type="molecule type" value="Genomic_DNA"/>
</dbReference>
<dbReference type="CDD" id="cd04301">
    <property type="entry name" value="NAT_SF"/>
    <property type="match status" value="1"/>
</dbReference>
<dbReference type="InterPro" id="IPR000182">
    <property type="entry name" value="GNAT_dom"/>
</dbReference>
<dbReference type="PANTHER" id="PTHR43877">
    <property type="entry name" value="AMINOALKYLPHOSPHONATE N-ACETYLTRANSFERASE-RELATED-RELATED"/>
    <property type="match status" value="1"/>
</dbReference>
<dbReference type="AlphaFoldDB" id="A0A7Y9DRZ1"/>
<keyword evidence="5" id="KW-1185">Reference proteome</keyword>
<dbReference type="GO" id="GO:0016747">
    <property type="term" value="F:acyltransferase activity, transferring groups other than amino-acyl groups"/>
    <property type="evidence" value="ECO:0007669"/>
    <property type="project" value="InterPro"/>
</dbReference>
<protein>
    <submittedName>
        <fullName evidence="4">Ribosomal protein S18 acetylase RimI-like enzyme</fullName>
    </submittedName>
</protein>
<evidence type="ECO:0000259" key="3">
    <source>
        <dbReference type="PROSITE" id="PS51186"/>
    </source>
</evidence>
<dbReference type="Gene3D" id="3.40.630.30">
    <property type="match status" value="1"/>
</dbReference>
<keyword evidence="4" id="KW-0689">Ribosomal protein</keyword>
<dbReference type="InterPro" id="IPR050832">
    <property type="entry name" value="Bact_Acetyltransf"/>
</dbReference>
<accession>A0A7Y9DRZ1</accession>
<dbReference type="PROSITE" id="PS51186">
    <property type="entry name" value="GNAT"/>
    <property type="match status" value="1"/>
</dbReference>
<dbReference type="InterPro" id="IPR016181">
    <property type="entry name" value="Acyl_CoA_acyltransferase"/>
</dbReference>
<dbReference type="SUPFAM" id="SSF55729">
    <property type="entry name" value="Acyl-CoA N-acyltransferases (Nat)"/>
    <property type="match status" value="1"/>
</dbReference>
<evidence type="ECO:0000313" key="4">
    <source>
        <dbReference type="EMBL" id="NYD34368.1"/>
    </source>
</evidence>
<feature type="domain" description="N-acetyltransferase" evidence="3">
    <location>
        <begin position="10"/>
        <end position="150"/>
    </location>
</feature>
<organism evidence="4 5">
    <name type="scientific">Actinomycetospora corticicola</name>
    <dbReference type="NCBI Taxonomy" id="663602"/>
    <lineage>
        <taxon>Bacteria</taxon>
        <taxon>Bacillati</taxon>
        <taxon>Actinomycetota</taxon>
        <taxon>Actinomycetes</taxon>
        <taxon>Pseudonocardiales</taxon>
        <taxon>Pseudonocardiaceae</taxon>
        <taxon>Actinomycetospora</taxon>
    </lineage>
</organism>
<dbReference type="Proteomes" id="UP000535890">
    <property type="component" value="Unassembled WGS sequence"/>
</dbReference>
<dbReference type="GO" id="GO:0005840">
    <property type="term" value="C:ribosome"/>
    <property type="evidence" value="ECO:0007669"/>
    <property type="project" value="UniProtKB-KW"/>
</dbReference>
<dbReference type="PANTHER" id="PTHR43877:SF2">
    <property type="entry name" value="AMINOALKYLPHOSPHONATE N-ACETYLTRANSFERASE-RELATED"/>
    <property type="match status" value="1"/>
</dbReference>
<evidence type="ECO:0000313" key="5">
    <source>
        <dbReference type="Proteomes" id="UP000535890"/>
    </source>
</evidence>
<evidence type="ECO:0000256" key="2">
    <source>
        <dbReference type="ARBA" id="ARBA00023315"/>
    </source>
</evidence>
<comment type="caution">
    <text evidence="4">The sequence shown here is derived from an EMBL/GenBank/DDBJ whole genome shotgun (WGS) entry which is preliminary data.</text>
</comment>
<keyword evidence="1" id="KW-0808">Transferase</keyword>
<proteinExistence type="predicted"/>
<gene>
    <name evidence="4" type="ORF">BJ983_000470</name>
</gene>
<dbReference type="Pfam" id="PF00583">
    <property type="entry name" value="Acetyltransf_1"/>
    <property type="match status" value="1"/>
</dbReference>